<dbReference type="Proteomes" id="UP000489600">
    <property type="component" value="Unassembled WGS sequence"/>
</dbReference>
<sequence length="72" mass="8579">MHEFCPMHLLAAIRNSYVHFKTVPQIFKTTKVGSNAVGLLDYFDRIFPSFFIEIYEHIYKNKKAQEELTTYF</sequence>
<evidence type="ECO:0000256" key="1">
    <source>
        <dbReference type="ARBA" id="ARBA00022741"/>
    </source>
</evidence>
<gene>
    <name evidence="4" type="ORF">ANE_LOCUS13867</name>
</gene>
<evidence type="ECO:0000313" key="5">
    <source>
        <dbReference type="Proteomes" id="UP000489600"/>
    </source>
</evidence>
<dbReference type="AlphaFoldDB" id="A0A565BP48"/>
<dbReference type="InterPro" id="IPR038357">
    <property type="entry name" value="KEN_sf"/>
</dbReference>
<keyword evidence="2" id="KW-0067">ATP-binding</keyword>
<keyword evidence="5" id="KW-1185">Reference proteome</keyword>
<evidence type="ECO:0000313" key="4">
    <source>
        <dbReference type="EMBL" id="VVB03423.1"/>
    </source>
</evidence>
<dbReference type="GO" id="GO:0006397">
    <property type="term" value="P:mRNA processing"/>
    <property type="evidence" value="ECO:0007669"/>
    <property type="project" value="InterPro"/>
</dbReference>
<dbReference type="InterPro" id="IPR010513">
    <property type="entry name" value="KEN_dom"/>
</dbReference>
<comment type="caution">
    <text evidence="4">The sequence shown here is derived from an EMBL/GenBank/DDBJ whole genome shotgun (WGS) entry which is preliminary data.</text>
</comment>
<dbReference type="GO" id="GO:0004540">
    <property type="term" value="F:RNA nuclease activity"/>
    <property type="evidence" value="ECO:0007669"/>
    <property type="project" value="InterPro"/>
</dbReference>
<reference evidence="4" key="1">
    <citation type="submission" date="2019-07" db="EMBL/GenBank/DDBJ databases">
        <authorList>
            <person name="Dittberner H."/>
        </authorList>
    </citation>
    <scope>NUCLEOTIDE SEQUENCE [LARGE SCALE GENOMIC DNA]</scope>
</reference>
<dbReference type="EMBL" id="CABITT030000004">
    <property type="protein sequence ID" value="VVB03423.1"/>
    <property type="molecule type" value="Genomic_DNA"/>
</dbReference>
<dbReference type="Gene3D" id="1.20.1440.180">
    <property type="entry name" value="KEN domain"/>
    <property type="match status" value="1"/>
</dbReference>
<feature type="domain" description="KEN" evidence="3">
    <location>
        <begin position="1"/>
        <end position="72"/>
    </location>
</feature>
<dbReference type="GO" id="GO:0005524">
    <property type="term" value="F:ATP binding"/>
    <property type="evidence" value="ECO:0007669"/>
    <property type="project" value="UniProtKB-KW"/>
</dbReference>
<evidence type="ECO:0000256" key="2">
    <source>
        <dbReference type="ARBA" id="ARBA00022840"/>
    </source>
</evidence>
<evidence type="ECO:0000259" key="3">
    <source>
        <dbReference type="PROSITE" id="PS51392"/>
    </source>
</evidence>
<name>A0A565BP48_9BRAS</name>
<protein>
    <recommendedName>
        <fullName evidence="3">KEN domain-containing protein</fullName>
    </recommendedName>
</protein>
<keyword evidence="1" id="KW-0547">Nucleotide-binding</keyword>
<accession>A0A565BP48</accession>
<dbReference type="Pfam" id="PF06479">
    <property type="entry name" value="Ribonuc_2-5A"/>
    <property type="match status" value="1"/>
</dbReference>
<proteinExistence type="predicted"/>
<organism evidence="4 5">
    <name type="scientific">Arabis nemorensis</name>
    <dbReference type="NCBI Taxonomy" id="586526"/>
    <lineage>
        <taxon>Eukaryota</taxon>
        <taxon>Viridiplantae</taxon>
        <taxon>Streptophyta</taxon>
        <taxon>Embryophyta</taxon>
        <taxon>Tracheophyta</taxon>
        <taxon>Spermatophyta</taxon>
        <taxon>Magnoliopsida</taxon>
        <taxon>eudicotyledons</taxon>
        <taxon>Gunneridae</taxon>
        <taxon>Pentapetalae</taxon>
        <taxon>rosids</taxon>
        <taxon>malvids</taxon>
        <taxon>Brassicales</taxon>
        <taxon>Brassicaceae</taxon>
        <taxon>Arabideae</taxon>
        <taxon>Arabis</taxon>
    </lineage>
</organism>
<dbReference type="PROSITE" id="PS51392">
    <property type="entry name" value="KEN"/>
    <property type="match status" value="1"/>
</dbReference>